<sequence length="103" mass="11004">MATIVGDRRVTFGGGDDKVTRDLLCVGGESGKLSLGGKRDRNNGCLVRVADIARIGKENRGKGVEVAGGKCGFNGNMVGQGQHIIRKESDEKIQLIKLDHKQV</sequence>
<gene>
    <name evidence="1" type="ORF">DPMN_161418</name>
</gene>
<accession>A0A9D4ET03</accession>
<evidence type="ECO:0000313" key="1">
    <source>
        <dbReference type="EMBL" id="KAH3783480.1"/>
    </source>
</evidence>
<dbReference type="Proteomes" id="UP000828390">
    <property type="component" value="Unassembled WGS sequence"/>
</dbReference>
<proteinExistence type="predicted"/>
<keyword evidence="2" id="KW-1185">Reference proteome</keyword>
<reference evidence="1" key="1">
    <citation type="journal article" date="2019" name="bioRxiv">
        <title>The Genome of the Zebra Mussel, Dreissena polymorpha: A Resource for Invasive Species Research.</title>
        <authorList>
            <person name="McCartney M.A."/>
            <person name="Auch B."/>
            <person name="Kono T."/>
            <person name="Mallez S."/>
            <person name="Zhang Y."/>
            <person name="Obille A."/>
            <person name="Becker A."/>
            <person name="Abrahante J.E."/>
            <person name="Garbe J."/>
            <person name="Badalamenti J.P."/>
            <person name="Herman A."/>
            <person name="Mangelson H."/>
            <person name="Liachko I."/>
            <person name="Sullivan S."/>
            <person name="Sone E.D."/>
            <person name="Koren S."/>
            <person name="Silverstein K.A.T."/>
            <person name="Beckman K.B."/>
            <person name="Gohl D.M."/>
        </authorList>
    </citation>
    <scope>NUCLEOTIDE SEQUENCE</scope>
    <source>
        <strain evidence="1">Duluth1</strain>
        <tissue evidence="1">Whole animal</tissue>
    </source>
</reference>
<reference evidence="1" key="2">
    <citation type="submission" date="2020-11" db="EMBL/GenBank/DDBJ databases">
        <authorList>
            <person name="McCartney M.A."/>
            <person name="Auch B."/>
            <person name="Kono T."/>
            <person name="Mallez S."/>
            <person name="Becker A."/>
            <person name="Gohl D.M."/>
            <person name="Silverstein K.A.T."/>
            <person name="Koren S."/>
            <person name="Bechman K.B."/>
            <person name="Herman A."/>
            <person name="Abrahante J.E."/>
            <person name="Garbe J."/>
        </authorList>
    </citation>
    <scope>NUCLEOTIDE SEQUENCE</scope>
    <source>
        <strain evidence="1">Duluth1</strain>
        <tissue evidence="1">Whole animal</tissue>
    </source>
</reference>
<protein>
    <submittedName>
        <fullName evidence="1">Uncharacterized protein</fullName>
    </submittedName>
</protein>
<dbReference type="AlphaFoldDB" id="A0A9D4ET03"/>
<comment type="caution">
    <text evidence="1">The sequence shown here is derived from an EMBL/GenBank/DDBJ whole genome shotgun (WGS) entry which is preliminary data.</text>
</comment>
<name>A0A9D4ET03_DREPO</name>
<evidence type="ECO:0000313" key="2">
    <source>
        <dbReference type="Proteomes" id="UP000828390"/>
    </source>
</evidence>
<organism evidence="1 2">
    <name type="scientific">Dreissena polymorpha</name>
    <name type="common">Zebra mussel</name>
    <name type="synonym">Mytilus polymorpha</name>
    <dbReference type="NCBI Taxonomy" id="45954"/>
    <lineage>
        <taxon>Eukaryota</taxon>
        <taxon>Metazoa</taxon>
        <taxon>Spiralia</taxon>
        <taxon>Lophotrochozoa</taxon>
        <taxon>Mollusca</taxon>
        <taxon>Bivalvia</taxon>
        <taxon>Autobranchia</taxon>
        <taxon>Heteroconchia</taxon>
        <taxon>Euheterodonta</taxon>
        <taxon>Imparidentia</taxon>
        <taxon>Neoheterodontei</taxon>
        <taxon>Myida</taxon>
        <taxon>Dreissenoidea</taxon>
        <taxon>Dreissenidae</taxon>
        <taxon>Dreissena</taxon>
    </lineage>
</organism>
<dbReference type="EMBL" id="JAIWYP010000008">
    <property type="protein sequence ID" value="KAH3783480.1"/>
    <property type="molecule type" value="Genomic_DNA"/>
</dbReference>